<dbReference type="PROSITE" id="PS51462">
    <property type="entry name" value="NUDIX"/>
    <property type="match status" value="1"/>
</dbReference>
<comment type="catalytic activity">
    <reaction evidence="18">
        <text>N(6)-methyl-ATP + H2O = N(6)-methyl-AMP + diphosphate + H(+)</text>
        <dbReference type="Rhea" id="RHEA:67608"/>
        <dbReference type="ChEBI" id="CHEBI:15377"/>
        <dbReference type="ChEBI" id="CHEBI:15378"/>
        <dbReference type="ChEBI" id="CHEBI:33019"/>
        <dbReference type="ChEBI" id="CHEBI:144842"/>
        <dbReference type="ChEBI" id="CHEBI:172873"/>
    </reaction>
    <physiologicalReaction direction="left-to-right" evidence="18">
        <dbReference type="Rhea" id="RHEA:67609"/>
    </physiologicalReaction>
</comment>
<dbReference type="Gene3D" id="3.90.79.10">
    <property type="entry name" value="Nucleoside Triphosphate Pyrophosphohydrolase"/>
    <property type="match status" value="1"/>
</dbReference>
<dbReference type="PRINTS" id="PR01403">
    <property type="entry name" value="8OXTPHPHTASE"/>
</dbReference>
<protein>
    <recommendedName>
        <fullName evidence="12">Oxidized purine nucleoside triphosphate hydrolase</fullName>
        <ecNumber evidence="11">3.6.1.56</ecNumber>
    </recommendedName>
    <alternativeName>
        <fullName evidence="16">2-hydroxy-dATP diphosphatase</fullName>
    </alternativeName>
    <alternativeName>
        <fullName evidence="15">7,8-dihydro-8-oxoguanine triphosphatase</fullName>
    </alternativeName>
    <alternativeName>
        <fullName evidence="14">8-oxo-dGTPase</fullName>
    </alternativeName>
    <alternativeName>
        <fullName evidence="17">Methylated purine nucleoside triphosphate hydrolase</fullName>
    </alternativeName>
    <alternativeName>
        <fullName evidence="13">Nucleoside diphosphate-linked moiety X motif 1</fullName>
    </alternativeName>
</protein>
<keyword evidence="5" id="KW-0378">Hydrolase</keyword>
<dbReference type="RefSeq" id="WP_387973725.1">
    <property type="nucleotide sequence ID" value="NZ_JBHRWO010000009.1"/>
</dbReference>
<dbReference type="Pfam" id="PF00293">
    <property type="entry name" value="NUDIX"/>
    <property type="match status" value="1"/>
</dbReference>
<evidence type="ECO:0000256" key="16">
    <source>
        <dbReference type="ARBA" id="ARBA00031927"/>
    </source>
</evidence>
<evidence type="ECO:0000256" key="13">
    <source>
        <dbReference type="ARBA" id="ARBA00029673"/>
    </source>
</evidence>
<dbReference type="InterPro" id="IPR000086">
    <property type="entry name" value="NUDIX_hydrolase_dom"/>
</dbReference>
<evidence type="ECO:0000256" key="17">
    <source>
        <dbReference type="ARBA" id="ARBA00032071"/>
    </source>
</evidence>
<accession>A0ABV7PYR8</accession>
<dbReference type="SUPFAM" id="SSF55811">
    <property type="entry name" value="Nudix"/>
    <property type="match status" value="1"/>
</dbReference>
<feature type="domain" description="Nudix hydrolase" evidence="22">
    <location>
        <begin position="14"/>
        <end position="148"/>
    </location>
</feature>
<evidence type="ECO:0000256" key="11">
    <source>
        <dbReference type="ARBA" id="ARBA00026103"/>
    </source>
</evidence>
<evidence type="ECO:0000256" key="2">
    <source>
        <dbReference type="ARBA" id="ARBA00005582"/>
    </source>
</evidence>
<dbReference type="PANTHER" id="PTHR43758">
    <property type="entry name" value="7,8-DIHYDRO-8-OXOGUANINE TRIPHOSPHATASE"/>
    <property type="match status" value="1"/>
</dbReference>
<evidence type="ECO:0000256" key="10">
    <source>
        <dbReference type="ARBA" id="ARBA00024596"/>
    </source>
</evidence>
<evidence type="ECO:0000256" key="1">
    <source>
        <dbReference type="ARBA" id="ARBA00001946"/>
    </source>
</evidence>
<evidence type="ECO:0000256" key="21">
    <source>
        <dbReference type="ARBA" id="ARBA00053094"/>
    </source>
</evidence>
<evidence type="ECO:0000256" key="18">
    <source>
        <dbReference type="ARBA" id="ARBA00048002"/>
    </source>
</evidence>
<keyword evidence="6" id="KW-0460">Magnesium</keyword>
<evidence type="ECO:0000256" key="14">
    <source>
        <dbReference type="ARBA" id="ARBA00030634"/>
    </source>
</evidence>
<proteinExistence type="inferred from homology"/>
<comment type="similarity">
    <text evidence="2">Belongs to the Nudix hydrolase family.</text>
</comment>
<evidence type="ECO:0000256" key="7">
    <source>
        <dbReference type="ARBA" id="ARBA00024448"/>
    </source>
</evidence>
<keyword evidence="4" id="KW-0479">Metal-binding</keyword>
<gene>
    <name evidence="23" type="ORF">ACFO8M_09270</name>
</gene>
<evidence type="ECO:0000256" key="15">
    <source>
        <dbReference type="ARBA" id="ARBA00030682"/>
    </source>
</evidence>
<comment type="catalytic activity">
    <reaction evidence="10">
        <text>2-oxo-ATP + H2O = 2-oxo-AMP + diphosphate + H(+)</text>
        <dbReference type="Rhea" id="RHEA:67392"/>
        <dbReference type="ChEBI" id="CHEBI:15377"/>
        <dbReference type="ChEBI" id="CHEBI:15378"/>
        <dbReference type="ChEBI" id="CHEBI:33019"/>
        <dbReference type="ChEBI" id="CHEBI:71395"/>
        <dbReference type="ChEBI" id="CHEBI:172878"/>
    </reaction>
    <physiologicalReaction direction="left-to-right" evidence="10">
        <dbReference type="Rhea" id="RHEA:67393"/>
    </physiologicalReaction>
</comment>
<dbReference type="PANTHER" id="PTHR43758:SF2">
    <property type="entry name" value="OXIDIZED PURINE NUCLEOSIDE TRIPHOSPHATE HYDROLASE"/>
    <property type="match status" value="1"/>
</dbReference>
<comment type="function">
    <text evidence="21">Oxidized purine nucleoside triphosphate hydrolase which is a prominent sanitizer of the oxidized nucleotide pool. Catalyzes the hydrolysis of 2-oxo-dATP (2-hydroxy-dATP) into 2-oxo-dAMP. Also has a significant hydrolase activity toward 2-oxo-ATP, 8-oxo-dGTP and 8-oxo-dATP. Through the hydrolysis of oxidized purine nucleoside triphosphates, prevents their incorporation into DNA and the subsequent transversions A:T to C:G and G:C to T:A. Also catalyzes the hydrolysis of methylated purine nucleoside triphosphate preventing their integration into DNA. Through this antimutagenic activity protects cells from oxidative stress.</text>
</comment>
<comment type="catalytic activity">
    <reaction evidence="19">
        <text>O(6)-methyl-dGTP + H2O = O(6)-methyl-dGMP + diphosphate + H(+)</text>
        <dbReference type="Rhea" id="RHEA:67600"/>
        <dbReference type="ChEBI" id="CHEBI:15377"/>
        <dbReference type="ChEBI" id="CHEBI:15378"/>
        <dbReference type="ChEBI" id="CHEBI:33019"/>
        <dbReference type="ChEBI" id="CHEBI:169974"/>
        <dbReference type="ChEBI" id="CHEBI:169975"/>
    </reaction>
    <physiologicalReaction direction="left-to-right" evidence="19">
        <dbReference type="Rhea" id="RHEA:67601"/>
    </physiologicalReaction>
</comment>
<reference evidence="24" key="1">
    <citation type="journal article" date="2019" name="Int. J. Syst. Evol. Microbiol.">
        <title>The Global Catalogue of Microorganisms (GCM) 10K type strain sequencing project: providing services to taxonomists for standard genome sequencing and annotation.</title>
        <authorList>
            <consortium name="The Broad Institute Genomics Platform"/>
            <consortium name="The Broad Institute Genome Sequencing Center for Infectious Disease"/>
            <person name="Wu L."/>
            <person name="Ma J."/>
        </authorList>
    </citation>
    <scope>NUCLEOTIDE SEQUENCE [LARGE SCALE GENOMIC DNA]</scope>
    <source>
        <strain evidence="24">CGMCC 4.7396</strain>
    </source>
</reference>
<evidence type="ECO:0000259" key="22">
    <source>
        <dbReference type="PROSITE" id="PS51462"/>
    </source>
</evidence>
<dbReference type="CDD" id="cd03427">
    <property type="entry name" value="NUDIX_MTH1_Nudt1"/>
    <property type="match status" value="1"/>
</dbReference>
<comment type="catalytic activity">
    <reaction evidence="20">
        <text>N(6)-methyl-dATP + H2O = N(6)-methyl-dAMP + diphosphate + H(+)</text>
        <dbReference type="Rhea" id="RHEA:67604"/>
        <dbReference type="ChEBI" id="CHEBI:15377"/>
        <dbReference type="ChEBI" id="CHEBI:15378"/>
        <dbReference type="ChEBI" id="CHEBI:33019"/>
        <dbReference type="ChEBI" id="CHEBI:169976"/>
        <dbReference type="ChEBI" id="CHEBI:172872"/>
    </reaction>
    <physiologicalReaction direction="left-to-right" evidence="20">
        <dbReference type="Rhea" id="RHEA:67605"/>
    </physiologicalReaction>
</comment>
<dbReference type="EMBL" id="JBHRWO010000009">
    <property type="protein sequence ID" value="MFC3492674.1"/>
    <property type="molecule type" value="Genomic_DNA"/>
</dbReference>
<evidence type="ECO:0000256" key="3">
    <source>
        <dbReference type="ARBA" id="ARBA00011245"/>
    </source>
</evidence>
<evidence type="ECO:0000256" key="12">
    <source>
        <dbReference type="ARBA" id="ARBA00026218"/>
    </source>
</evidence>
<evidence type="ECO:0000256" key="19">
    <source>
        <dbReference type="ARBA" id="ARBA00048894"/>
    </source>
</evidence>
<evidence type="ECO:0000256" key="6">
    <source>
        <dbReference type="ARBA" id="ARBA00022842"/>
    </source>
</evidence>
<comment type="subunit">
    <text evidence="3">Monomer.</text>
</comment>
<evidence type="ECO:0000256" key="9">
    <source>
        <dbReference type="ARBA" id="ARBA00024486"/>
    </source>
</evidence>
<comment type="catalytic activity">
    <reaction evidence="8">
        <text>2-oxo-dATP + H2O = 2-oxo-dAMP + diphosphate + H(+)</text>
        <dbReference type="Rhea" id="RHEA:31583"/>
        <dbReference type="ChEBI" id="CHEBI:15377"/>
        <dbReference type="ChEBI" id="CHEBI:15378"/>
        <dbReference type="ChEBI" id="CHEBI:33019"/>
        <dbReference type="ChEBI" id="CHEBI:63212"/>
        <dbReference type="ChEBI" id="CHEBI:77897"/>
        <dbReference type="EC" id="3.6.1.56"/>
    </reaction>
    <physiologicalReaction direction="left-to-right" evidence="8">
        <dbReference type="Rhea" id="RHEA:31584"/>
    </physiologicalReaction>
</comment>
<comment type="cofactor">
    <cofactor evidence="1">
        <name>Mg(2+)</name>
        <dbReference type="ChEBI" id="CHEBI:18420"/>
    </cofactor>
</comment>
<evidence type="ECO:0000256" key="8">
    <source>
        <dbReference type="ARBA" id="ARBA00024459"/>
    </source>
</evidence>
<comment type="catalytic activity">
    <reaction evidence="9">
        <text>8-oxo-dGTP + H2O = 8-oxo-dGMP + diphosphate + H(+)</text>
        <dbReference type="Rhea" id="RHEA:31575"/>
        <dbReference type="ChEBI" id="CHEBI:15377"/>
        <dbReference type="ChEBI" id="CHEBI:15378"/>
        <dbReference type="ChEBI" id="CHEBI:33019"/>
        <dbReference type="ChEBI" id="CHEBI:63224"/>
        <dbReference type="ChEBI" id="CHEBI:77896"/>
    </reaction>
    <physiologicalReaction direction="left-to-right" evidence="9">
        <dbReference type="Rhea" id="RHEA:31576"/>
    </physiologicalReaction>
</comment>
<dbReference type="InterPro" id="IPR003563">
    <property type="entry name" value="8ODP"/>
</dbReference>
<organism evidence="23 24">
    <name type="scientific">Glycomyces rhizosphaerae</name>
    <dbReference type="NCBI Taxonomy" id="2054422"/>
    <lineage>
        <taxon>Bacteria</taxon>
        <taxon>Bacillati</taxon>
        <taxon>Actinomycetota</taxon>
        <taxon>Actinomycetes</taxon>
        <taxon>Glycomycetales</taxon>
        <taxon>Glycomycetaceae</taxon>
        <taxon>Glycomyces</taxon>
    </lineage>
</organism>
<evidence type="ECO:0000313" key="23">
    <source>
        <dbReference type="EMBL" id="MFC3492674.1"/>
    </source>
</evidence>
<dbReference type="InterPro" id="IPR015797">
    <property type="entry name" value="NUDIX_hydrolase-like_dom_sf"/>
</dbReference>
<name>A0ABV7PYR8_9ACTN</name>
<evidence type="ECO:0000256" key="5">
    <source>
        <dbReference type="ARBA" id="ARBA00022801"/>
    </source>
</evidence>
<evidence type="ECO:0000313" key="24">
    <source>
        <dbReference type="Proteomes" id="UP001595712"/>
    </source>
</evidence>
<keyword evidence="24" id="KW-1185">Reference proteome</keyword>
<dbReference type="Proteomes" id="UP001595712">
    <property type="component" value="Unassembled WGS sequence"/>
</dbReference>
<sequence>MNAEIGFLKECRVTLTPMCLVFLTRPTPDGRREVLLGRKKTGFGAGKIVGLGGHVEPNETAVQAAARETAEESSLVVAVGDLREAANLTFRFPARPAWDMQVAVFVADQFTGDAHESEEIAPRWYPTDDLPVQDVWDDNQYWLPQVLEGQQLNAEFEFADDCETVATVQIVRVSENQPE</sequence>
<evidence type="ECO:0000256" key="4">
    <source>
        <dbReference type="ARBA" id="ARBA00022723"/>
    </source>
</evidence>
<dbReference type="EC" id="3.6.1.56" evidence="11"/>
<comment type="caution">
    <text evidence="23">The sequence shown here is derived from an EMBL/GenBank/DDBJ whole genome shotgun (WGS) entry which is preliminary data.</text>
</comment>
<comment type="catalytic activity">
    <reaction evidence="7">
        <text>8-oxo-dATP + H2O = 8-oxo-dAMP + diphosphate + H(+)</text>
        <dbReference type="Rhea" id="RHEA:65396"/>
        <dbReference type="ChEBI" id="CHEBI:15377"/>
        <dbReference type="ChEBI" id="CHEBI:15378"/>
        <dbReference type="ChEBI" id="CHEBI:33019"/>
        <dbReference type="ChEBI" id="CHEBI:71361"/>
        <dbReference type="ChEBI" id="CHEBI:172871"/>
    </reaction>
    <physiologicalReaction direction="left-to-right" evidence="7">
        <dbReference type="Rhea" id="RHEA:65397"/>
    </physiologicalReaction>
</comment>
<evidence type="ECO:0000256" key="20">
    <source>
        <dbReference type="ARBA" id="ARBA00049032"/>
    </source>
</evidence>